<gene>
    <name evidence="2" type="ORF">ACH47G_33865</name>
</gene>
<reference evidence="2 3" key="1">
    <citation type="submission" date="2024-10" db="EMBL/GenBank/DDBJ databases">
        <title>The Natural Products Discovery Center: Release of the First 8490 Sequenced Strains for Exploring Actinobacteria Biosynthetic Diversity.</title>
        <authorList>
            <person name="Kalkreuter E."/>
            <person name="Kautsar S.A."/>
            <person name="Yang D."/>
            <person name="Bader C.D."/>
            <person name="Teijaro C.N."/>
            <person name="Fluegel L."/>
            <person name="Davis C.M."/>
            <person name="Simpson J.R."/>
            <person name="Lauterbach L."/>
            <person name="Steele A.D."/>
            <person name="Gui C."/>
            <person name="Meng S."/>
            <person name="Li G."/>
            <person name="Viehrig K."/>
            <person name="Ye F."/>
            <person name="Su P."/>
            <person name="Kiefer A.F."/>
            <person name="Nichols A."/>
            <person name="Cepeda A.J."/>
            <person name="Yan W."/>
            <person name="Fan B."/>
            <person name="Jiang Y."/>
            <person name="Adhikari A."/>
            <person name="Zheng C.-J."/>
            <person name="Schuster L."/>
            <person name="Cowan T.M."/>
            <person name="Smanski M.J."/>
            <person name="Chevrette M.G."/>
            <person name="De Carvalho L.P.S."/>
            <person name="Shen B."/>
        </authorList>
    </citation>
    <scope>NUCLEOTIDE SEQUENCE [LARGE SCALE GENOMIC DNA]</scope>
    <source>
        <strain evidence="2 3">NPDC019626</strain>
    </source>
</reference>
<dbReference type="RefSeq" id="WP_396949263.1">
    <property type="nucleotide sequence ID" value="NZ_JBIRXV010000013.1"/>
</dbReference>
<evidence type="ECO:0000313" key="3">
    <source>
        <dbReference type="Proteomes" id="UP001611450"/>
    </source>
</evidence>
<evidence type="ECO:0000313" key="2">
    <source>
        <dbReference type="EMBL" id="MFI2325495.1"/>
    </source>
</evidence>
<comment type="similarity">
    <text evidence="1">Belongs to the cytochrome P450 family.</text>
</comment>
<dbReference type="PANTHER" id="PTHR46696:SF1">
    <property type="entry name" value="CYTOCHROME P450 YJIB-RELATED"/>
    <property type="match status" value="1"/>
</dbReference>
<dbReference type="Proteomes" id="UP001611450">
    <property type="component" value="Unassembled WGS sequence"/>
</dbReference>
<dbReference type="SUPFAM" id="SSF48264">
    <property type="entry name" value="Cytochrome P450"/>
    <property type="match status" value="1"/>
</dbReference>
<comment type="caution">
    <text evidence="2">The sequence shown here is derived from an EMBL/GenBank/DDBJ whole genome shotgun (WGS) entry which is preliminary data.</text>
</comment>
<name>A0ABW7WRG9_9NOCA</name>
<keyword evidence="3" id="KW-1185">Reference proteome</keyword>
<evidence type="ECO:0000256" key="1">
    <source>
        <dbReference type="ARBA" id="ARBA00010617"/>
    </source>
</evidence>
<protein>
    <submittedName>
        <fullName evidence="2">Uncharacterized protein</fullName>
    </submittedName>
</protein>
<dbReference type="Gene3D" id="1.10.630.10">
    <property type="entry name" value="Cytochrome P450"/>
    <property type="match status" value="1"/>
</dbReference>
<organism evidence="2 3">
    <name type="scientific">Nocardia beijingensis</name>
    <dbReference type="NCBI Taxonomy" id="95162"/>
    <lineage>
        <taxon>Bacteria</taxon>
        <taxon>Bacillati</taxon>
        <taxon>Actinomycetota</taxon>
        <taxon>Actinomycetes</taxon>
        <taxon>Mycobacteriales</taxon>
        <taxon>Nocardiaceae</taxon>
        <taxon>Nocardia</taxon>
    </lineage>
</organism>
<proteinExistence type="inferred from homology"/>
<sequence length="95" mass="10512">MMFLSVSRKPYHLYALRATVEKIAAPLINTFCRTGAADLIRQYAFPLTFAVVNDLLGCPPDIGQRVAAGMAAMFDGIEADEGDEISVQFQYHRSK</sequence>
<dbReference type="InterPro" id="IPR036396">
    <property type="entry name" value="Cyt_P450_sf"/>
</dbReference>
<accession>A0ABW7WRG9</accession>
<dbReference type="PANTHER" id="PTHR46696">
    <property type="entry name" value="P450, PUTATIVE (EUROFUNG)-RELATED"/>
    <property type="match status" value="1"/>
</dbReference>
<dbReference type="EMBL" id="JBIRXV010000013">
    <property type="protein sequence ID" value="MFI2325495.1"/>
    <property type="molecule type" value="Genomic_DNA"/>
</dbReference>